<keyword evidence="7" id="KW-1185">Reference proteome</keyword>
<dbReference type="Gene3D" id="1.10.4200.10">
    <property type="entry name" value="Triphosphoribosyl-dephospho-CoA protein"/>
    <property type="match status" value="1"/>
</dbReference>
<reference evidence="6 7" key="1">
    <citation type="submission" date="2023-03" db="EMBL/GenBank/DDBJ databases">
        <title>Isolation and description of six Streptomyces strains from soil environments, able to metabolize different microbial glucans.</title>
        <authorList>
            <person name="Widen T."/>
            <person name="Larsbrink J."/>
        </authorList>
    </citation>
    <scope>NUCLEOTIDE SEQUENCE [LARGE SCALE GENOMIC DNA]</scope>
    <source>
        <strain evidence="6 7">Alt3</strain>
    </source>
</reference>
<sequence length="254" mass="25412">MSALVEAVVLTRTPGPADGRGPGPDAATARWAAKALAPGLAAMAAAAGRTGSATGQLREELGAIGRATERTARRAACGAGQHRGAIWALGLLVSAASLEPGAKAAEVTATARSLAVLRDRKAPRTPSAGSSVAARYGAAGAKGEARAGFPHARRALETLRGTRGQGVGEEGARLNALLGVTSTLQDTGLLHVAGPHGLRLVQGGARAVLEAGGVGTAGGREALRTMAEDLRARELRAGGSEPLFAAALFLDRVC</sequence>
<keyword evidence="4" id="KW-0547">Nucleotide-binding</keyword>
<accession>A0ABY9J9Y6</accession>
<comment type="catalytic activity">
    <reaction evidence="1">
        <text>3'-dephospho-CoA + ATP = 2'-(5''-triphospho-alpha-D-ribosyl)-3'-dephospho-CoA + adenine</text>
        <dbReference type="Rhea" id="RHEA:15117"/>
        <dbReference type="ChEBI" id="CHEBI:16708"/>
        <dbReference type="ChEBI" id="CHEBI:30616"/>
        <dbReference type="ChEBI" id="CHEBI:57328"/>
        <dbReference type="ChEBI" id="CHEBI:61378"/>
        <dbReference type="EC" id="2.4.2.52"/>
    </reaction>
</comment>
<dbReference type="InterPro" id="IPR002736">
    <property type="entry name" value="CitG"/>
</dbReference>
<dbReference type="GO" id="GO:0046917">
    <property type="term" value="F:triphosphoribosyl-dephospho-CoA synthase activity"/>
    <property type="evidence" value="ECO:0007669"/>
    <property type="project" value="UniProtKB-EC"/>
</dbReference>
<dbReference type="EMBL" id="CP120983">
    <property type="protein sequence ID" value="WLQ64493.1"/>
    <property type="molecule type" value="Genomic_DNA"/>
</dbReference>
<name>A0ABY9J9Y6_9ACTN</name>
<dbReference type="GO" id="GO:0016757">
    <property type="term" value="F:glycosyltransferase activity"/>
    <property type="evidence" value="ECO:0007669"/>
    <property type="project" value="UniProtKB-KW"/>
</dbReference>
<dbReference type="PANTHER" id="PTHR30201:SF2">
    <property type="entry name" value="2-(5''-TRIPHOSPHORIBOSYL)-3'-DEPHOSPHOCOENZYME-A SYNTHASE"/>
    <property type="match status" value="1"/>
</dbReference>
<dbReference type="PANTHER" id="PTHR30201">
    <property type="entry name" value="TRIPHOSPHORIBOSYL-DEPHOSPHO-COA SYNTHASE"/>
    <property type="match status" value="1"/>
</dbReference>
<evidence type="ECO:0000256" key="1">
    <source>
        <dbReference type="ARBA" id="ARBA00001210"/>
    </source>
</evidence>
<organism evidence="6 7">
    <name type="scientific">Streptomyces glycanivorans</name>
    <dbReference type="NCBI Taxonomy" id="3033808"/>
    <lineage>
        <taxon>Bacteria</taxon>
        <taxon>Bacillati</taxon>
        <taxon>Actinomycetota</taxon>
        <taxon>Actinomycetes</taxon>
        <taxon>Kitasatosporales</taxon>
        <taxon>Streptomycetaceae</taxon>
        <taxon>Streptomyces</taxon>
    </lineage>
</organism>
<protein>
    <recommendedName>
        <fullName evidence="2">triphosphoribosyl-dephospho-CoA synthase</fullName>
        <ecNumber evidence="2">2.4.2.52</ecNumber>
    </recommendedName>
</protein>
<keyword evidence="3 6" id="KW-0808">Transferase</keyword>
<gene>
    <name evidence="6" type="ORF">P8A20_13215</name>
</gene>
<evidence type="ECO:0000256" key="2">
    <source>
        <dbReference type="ARBA" id="ARBA00012074"/>
    </source>
</evidence>
<keyword evidence="6" id="KW-0328">Glycosyltransferase</keyword>
<evidence type="ECO:0000313" key="7">
    <source>
        <dbReference type="Proteomes" id="UP001224433"/>
    </source>
</evidence>
<dbReference type="EC" id="2.4.2.52" evidence="2"/>
<evidence type="ECO:0000256" key="3">
    <source>
        <dbReference type="ARBA" id="ARBA00022679"/>
    </source>
</evidence>
<dbReference type="RefSeq" id="WP_261988637.1">
    <property type="nucleotide sequence ID" value="NZ_CP120983.1"/>
</dbReference>
<evidence type="ECO:0000313" key="6">
    <source>
        <dbReference type="EMBL" id="WLQ64493.1"/>
    </source>
</evidence>
<dbReference type="Pfam" id="PF01874">
    <property type="entry name" value="CitG"/>
    <property type="match status" value="1"/>
</dbReference>
<dbReference type="Proteomes" id="UP001224433">
    <property type="component" value="Chromosome"/>
</dbReference>
<evidence type="ECO:0000256" key="5">
    <source>
        <dbReference type="ARBA" id="ARBA00022840"/>
    </source>
</evidence>
<keyword evidence="5" id="KW-0067">ATP-binding</keyword>
<evidence type="ECO:0000256" key="4">
    <source>
        <dbReference type="ARBA" id="ARBA00022741"/>
    </source>
</evidence>
<proteinExistence type="predicted"/>